<keyword evidence="1" id="KW-0472">Membrane</keyword>
<reference evidence="2 3" key="1">
    <citation type="submission" date="2021-05" db="EMBL/GenBank/DDBJ databases">
        <title>A Polyphasic approach of four new species of the genus Ohtaekwangia: Ohtaekwangia histidinii sp. nov., Ohtaekwangia cretensis sp. nov., Ohtaekwangia indiensis sp. nov., Ohtaekwangia reichenbachii sp. nov. from diverse environment.</title>
        <authorList>
            <person name="Octaviana S."/>
        </authorList>
    </citation>
    <scope>NUCLEOTIDE SEQUENCE [LARGE SCALE GENOMIC DNA]</scope>
    <source>
        <strain evidence="2 3">PWU37</strain>
    </source>
</reference>
<name>A0AAP2DF25_9BACT</name>
<accession>A0AAP2DF25</accession>
<gene>
    <name evidence="2" type="ORF">KK078_25460</name>
</gene>
<keyword evidence="1" id="KW-0812">Transmembrane</keyword>
<sequence>MKTLKIIFACVGACAVLYVGFKTIAYQRRVLCYHGKCESIEPGMTLDEVATLYNKKSCEQFLDECHIRLSSHDGKRTMFVVMPDALWSTNTPTVAIALESMTVTAVSCSHL</sequence>
<dbReference type="Proteomes" id="UP001319180">
    <property type="component" value="Unassembled WGS sequence"/>
</dbReference>
<feature type="transmembrane region" description="Helical" evidence="1">
    <location>
        <begin position="6"/>
        <end position="26"/>
    </location>
</feature>
<comment type="caution">
    <text evidence="2">The sequence shown here is derived from an EMBL/GenBank/DDBJ whole genome shotgun (WGS) entry which is preliminary data.</text>
</comment>
<keyword evidence="1" id="KW-1133">Transmembrane helix</keyword>
<dbReference type="AlphaFoldDB" id="A0AAP2DF25"/>
<keyword evidence="3" id="KW-1185">Reference proteome</keyword>
<evidence type="ECO:0000256" key="1">
    <source>
        <dbReference type="SAM" id="Phobius"/>
    </source>
</evidence>
<organism evidence="2 3">
    <name type="scientific">Dawidia soli</name>
    <dbReference type="NCBI Taxonomy" id="2782352"/>
    <lineage>
        <taxon>Bacteria</taxon>
        <taxon>Pseudomonadati</taxon>
        <taxon>Bacteroidota</taxon>
        <taxon>Cytophagia</taxon>
        <taxon>Cytophagales</taxon>
        <taxon>Chryseotaleaceae</taxon>
        <taxon>Dawidia</taxon>
    </lineage>
</organism>
<dbReference type="EMBL" id="JAHESC010000051">
    <property type="protein sequence ID" value="MBT1689936.1"/>
    <property type="molecule type" value="Genomic_DNA"/>
</dbReference>
<protein>
    <submittedName>
        <fullName evidence="2">Uncharacterized protein</fullName>
    </submittedName>
</protein>
<proteinExistence type="predicted"/>
<evidence type="ECO:0000313" key="3">
    <source>
        <dbReference type="Proteomes" id="UP001319180"/>
    </source>
</evidence>
<dbReference type="RefSeq" id="WP_254093158.1">
    <property type="nucleotide sequence ID" value="NZ_JAHESC010000051.1"/>
</dbReference>
<evidence type="ECO:0000313" key="2">
    <source>
        <dbReference type="EMBL" id="MBT1689936.1"/>
    </source>
</evidence>